<feature type="transmembrane region" description="Helical" evidence="11">
    <location>
        <begin position="324"/>
        <end position="346"/>
    </location>
</feature>
<feature type="transmembrane region" description="Helical" evidence="11">
    <location>
        <begin position="248"/>
        <end position="268"/>
    </location>
</feature>
<dbReference type="CDD" id="cd00400">
    <property type="entry name" value="Voltage_gated_ClC"/>
    <property type="match status" value="1"/>
</dbReference>
<dbReference type="PROSITE" id="PS51202">
    <property type="entry name" value="RCK_C"/>
    <property type="match status" value="1"/>
</dbReference>
<keyword evidence="8" id="KW-0868">Chloride</keyword>
<dbReference type="EMBL" id="CP041692">
    <property type="protein sequence ID" value="QDP95410.1"/>
    <property type="molecule type" value="Genomic_DNA"/>
</dbReference>
<feature type="domain" description="CBS" evidence="13">
    <location>
        <begin position="499"/>
        <end position="556"/>
    </location>
</feature>
<feature type="transmembrane region" description="Helical" evidence="11">
    <location>
        <begin position="383"/>
        <end position="409"/>
    </location>
</feature>
<evidence type="ECO:0000256" key="8">
    <source>
        <dbReference type="ARBA" id="ARBA00023214"/>
    </source>
</evidence>
<organism evidence="14 15">
    <name type="scientific">Microlunatus elymi</name>
    <dbReference type="NCBI Taxonomy" id="2596828"/>
    <lineage>
        <taxon>Bacteria</taxon>
        <taxon>Bacillati</taxon>
        <taxon>Actinomycetota</taxon>
        <taxon>Actinomycetes</taxon>
        <taxon>Propionibacteriales</taxon>
        <taxon>Propionibacteriaceae</taxon>
        <taxon>Microlunatus</taxon>
    </lineage>
</organism>
<dbReference type="GO" id="GO:0006813">
    <property type="term" value="P:potassium ion transport"/>
    <property type="evidence" value="ECO:0007669"/>
    <property type="project" value="InterPro"/>
</dbReference>
<dbReference type="OrthoDB" id="9767361at2"/>
<feature type="transmembrane region" description="Helical" evidence="11">
    <location>
        <begin position="288"/>
        <end position="312"/>
    </location>
</feature>
<dbReference type="Gene3D" id="1.10.3080.10">
    <property type="entry name" value="Clc chloride channel"/>
    <property type="match status" value="1"/>
</dbReference>
<dbReference type="PROSITE" id="PS51371">
    <property type="entry name" value="CBS"/>
    <property type="match status" value="1"/>
</dbReference>
<keyword evidence="10" id="KW-0129">CBS domain</keyword>
<dbReference type="InterPro" id="IPR046342">
    <property type="entry name" value="CBS_dom_sf"/>
</dbReference>
<dbReference type="KEGG" id="mik:FOE78_05330"/>
<evidence type="ECO:0000313" key="14">
    <source>
        <dbReference type="EMBL" id="QDP95410.1"/>
    </source>
</evidence>
<evidence type="ECO:0000259" key="12">
    <source>
        <dbReference type="PROSITE" id="PS51202"/>
    </source>
</evidence>
<dbReference type="InterPro" id="IPR001807">
    <property type="entry name" value="ClC"/>
</dbReference>
<dbReference type="Pfam" id="PF00571">
    <property type="entry name" value="CBS"/>
    <property type="match status" value="1"/>
</dbReference>
<dbReference type="Gene3D" id="3.30.70.1450">
    <property type="entry name" value="Regulator of K+ conductance, C-terminal domain"/>
    <property type="match status" value="1"/>
</dbReference>
<evidence type="ECO:0000256" key="6">
    <source>
        <dbReference type="ARBA" id="ARBA00023136"/>
    </source>
</evidence>
<feature type="transmembrane region" description="Helical" evidence="11">
    <location>
        <begin position="352"/>
        <end position="371"/>
    </location>
</feature>
<accession>A0A516PW76</accession>
<evidence type="ECO:0000256" key="2">
    <source>
        <dbReference type="ARBA" id="ARBA00022448"/>
    </source>
</evidence>
<gene>
    <name evidence="14" type="ORF">FOE78_05330</name>
</gene>
<keyword evidence="2" id="KW-0813">Transport</keyword>
<dbReference type="PANTHER" id="PTHR43427">
    <property type="entry name" value="CHLORIDE CHANNEL PROTEIN CLC-E"/>
    <property type="match status" value="1"/>
</dbReference>
<dbReference type="Proteomes" id="UP000319263">
    <property type="component" value="Chromosome"/>
</dbReference>
<dbReference type="SUPFAM" id="SSF116726">
    <property type="entry name" value="TrkA C-terminal domain-like"/>
    <property type="match status" value="1"/>
</dbReference>
<feature type="transmembrane region" description="Helical" evidence="11">
    <location>
        <begin position="211"/>
        <end position="236"/>
    </location>
</feature>
<keyword evidence="3 11" id="KW-0812">Transmembrane</keyword>
<comment type="subcellular location">
    <subcellularLocation>
        <location evidence="1">Membrane</location>
        <topology evidence="1">Multi-pass membrane protein</topology>
    </subcellularLocation>
</comment>
<evidence type="ECO:0000256" key="9">
    <source>
        <dbReference type="ARBA" id="ARBA00023303"/>
    </source>
</evidence>
<dbReference type="InterPro" id="IPR014743">
    <property type="entry name" value="Cl-channel_core"/>
</dbReference>
<evidence type="ECO:0000256" key="3">
    <source>
        <dbReference type="ARBA" id="ARBA00022692"/>
    </source>
</evidence>
<keyword evidence="15" id="KW-1185">Reference proteome</keyword>
<dbReference type="InterPro" id="IPR006037">
    <property type="entry name" value="RCK_C"/>
</dbReference>
<keyword evidence="9" id="KW-0407">Ion channel</keyword>
<name>A0A516PW76_9ACTN</name>
<dbReference type="GO" id="GO:0005254">
    <property type="term" value="F:chloride channel activity"/>
    <property type="evidence" value="ECO:0007669"/>
    <property type="project" value="UniProtKB-KW"/>
</dbReference>
<dbReference type="SUPFAM" id="SSF54631">
    <property type="entry name" value="CBS-domain pair"/>
    <property type="match status" value="1"/>
</dbReference>
<dbReference type="InterPro" id="IPR050368">
    <property type="entry name" value="ClC-type_chloride_channel"/>
</dbReference>
<feature type="transmembrane region" description="Helical" evidence="11">
    <location>
        <begin position="415"/>
        <end position="440"/>
    </location>
</feature>
<sequence length="638" mass="67585">MHDCNSCILALVFAQLGGWLRGSRFGLFSLALVVGVGAGLGAVAFRYLVNGVTWLATGHAEFGQDGRIPSDHLPWLGLASYIVIPALGGLVYGPLVYRFAREARGHGVPEVMVAVAEQGGRIRPRVAVVKALASALTIGTGGSVGREGPIVQIGSAMASSLGQWVRVPESRMRVLVACGASGAIAATFNAPITGVFFAVEIILRELAGEALFAVMLSAMVADAIAVPLLGAQPFLVGFPRTTVMHHPANYILVVVLAVIAALIGQLYSRVLYGLEDVCDKLWGKRPEWARPIVGGLLVGLLLLAIPQLYGVGYPVMFKAVAGDYALWFLVLLMFGKILATSLTLGVGGSGGVFGPSLFIGLMGGTAFGVVVDHLFGPAAGDPALYAAVGMAGVFTSSTRAPLSGLASVVEMTGDFALTLPVMLTVAVSTAISRAISYGTIYTTKLLRRGQDIERTAPWRAFTDLTAVGAMRRLRTPLPVPTEKVAEGRTPTQFDGDVVAVRDPQVVFESESIVDVLRHLERHRRDGIPVLSEDGLQITGWVTNRSILQTIRRRLALSEAEAEKSPDTEETVGRSPMPGYQVLEVGVTADSQLAGHELRTIDWPAGAVAATVIRDDRHRHADDAIVLRPGDRVGLLVRS</sequence>
<dbReference type="Gene3D" id="3.10.580.10">
    <property type="entry name" value="CBS-domain"/>
    <property type="match status" value="1"/>
</dbReference>
<reference evidence="14 15" key="1">
    <citation type="submission" date="2019-07" db="EMBL/GenBank/DDBJ databases">
        <title>Microlunatus dokdonensis sp. nov. isolated from the rhizospheric soil of the wild plant Elymus tsukushiensis.</title>
        <authorList>
            <person name="Ghim S.-Y."/>
            <person name="Hwang Y.-J."/>
            <person name="Son J.-S."/>
            <person name="Shin J.-H."/>
        </authorList>
    </citation>
    <scope>NUCLEOTIDE SEQUENCE [LARGE SCALE GENOMIC DNA]</scope>
    <source>
        <strain evidence="14 15">KUDC0627</strain>
    </source>
</reference>
<evidence type="ECO:0000259" key="13">
    <source>
        <dbReference type="PROSITE" id="PS51371"/>
    </source>
</evidence>
<evidence type="ECO:0000256" key="10">
    <source>
        <dbReference type="PROSITE-ProRule" id="PRU00703"/>
    </source>
</evidence>
<keyword evidence="4 11" id="KW-1133">Transmembrane helix</keyword>
<feature type="transmembrane region" description="Helical" evidence="11">
    <location>
        <begin position="25"/>
        <end position="49"/>
    </location>
</feature>
<evidence type="ECO:0000256" key="1">
    <source>
        <dbReference type="ARBA" id="ARBA00004141"/>
    </source>
</evidence>
<dbReference type="InterPro" id="IPR000644">
    <property type="entry name" value="CBS_dom"/>
</dbReference>
<evidence type="ECO:0000256" key="4">
    <source>
        <dbReference type="ARBA" id="ARBA00022989"/>
    </source>
</evidence>
<dbReference type="PANTHER" id="PTHR43427:SF6">
    <property type="entry name" value="CHLORIDE CHANNEL PROTEIN CLC-E"/>
    <property type="match status" value="1"/>
</dbReference>
<evidence type="ECO:0000313" key="15">
    <source>
        <dbReference type="Proteomes" id="UP000319263"/>
    </source>
</evidence>
<protein>
    <submittedName>
        <fullName evidence="14">CBS domain-containing protein</fullName>
    </submittedName>
</protein>
<keyword evidence="7" id="KW-0869">Chloride channel</keyword>
<dbReference type="GO" id="GO:0034707">
    <property type="term" value="C:chloride channel complex"/>
    <property type="evidence" value="ECO:0007669"/>
    <property type="project" value="UniProtKB-KW"/>
</dbReference>
<dbReference type="GO" id="GO:0008324">
    <property type="term" value="F:monoatomic cation transmembrane transporter activity"/>
    <property type="evidence" value="ECO:0007669"/>
    <property type="project" value="InterPro"/>
</dbReference>
<dbReference type="PRINTS" id="PR00762">
    <property type="entry name" value="CLCHANNEL"/>
</dbReference>
<keyword evidence="5" id="KW-0406">Ion transport</keyword>
<feature type="transmembrane region" description="Helical" evidence="11">
    <location>
        <begin position="75"/>
        <end position="97"/>
    </location>
</feature>
<dbReference type="Pfam" id="PF00654">
    <property type="entry name" value="Voltage_CLC"/>
    <property type="match status" value="1"/>
</dbReference>
<evidence type="ECO:0000256" key="11">
    <source>
        <dbReference type="SAM" id="Phobius"/>
    </source>
</evidence>
<keyword evidence="6 11" id="KW-0472">Membrane</keyword>
<evidence type="ECO:0000256" key="7">
    <source>
        <dbReference type="ARBA" id="ARBA00023173"/>
    </source>
</evidence>
<proteinExistence type="predicted"/>
<dbReference type="AlphaFoldDB" id="A0A516PW76"/>
<dbReference type="InterPro" id="IPR036721">
    <property type="entry name" value="RCK_C_sf"/>
</dbReference>
<dbReference type="SUPFAM" id="SSF81340">
    <property type="entry name" value="Clc chloride channel"/>
    <property type="match status" value="1"/>
</dbReference>
<feature type="domain" description="RCK C-terminal" evidence="12">
    <location>
        <begin position="569"/>
        <end position="638"/>
    </location>
</feature>
<feature type="transmembrane region" description="Helical" evidence="11">
    <location>
        <begin position="174"/>
        <end position="199"/>
    </location>
</feature>
<evidence type="ECO:0000256" key="5">
    <source>
        <dbReference type="ARBA" id="ARBA00023065"/>
    </source>
</evidence>